<reference evidence="1 2" key="1">
    <citation type="journal article" date="2015" name="J. Biotechnol.">
        <title>Complete genome sequence of a malodorant-producing acetogen, Clostridium scatologenes ATCC 25775(T).</title>
        <authorList>
            <person name="Zhu Z."/>
            <person name="Guo T."/>
            <person name="Zheng H."/>
            <person name="Song T."/>
            <person name="Ouyang P."/>
            <person name="Xie J."/>
        </authorList>
    </citation>
    <scope>NUCLEOTIDE SEQUENCE [LARGE SCALE GENOMIC DNA]</scope>
    <source>
        <strain evidence="1 2">ATCC 25775</strain>
    </source>
</reference>
<dbReference type="KEGG" id="csq:CSCA_3357"/>
<keyword evidence="2" id="KW-1185">Reference proteome</keyword>
<name>A0A0E3MAD4_CLOSL</name>
<dbReference type="Proteomes" id="UP000033115">
    <property type="component" value="Chromosome"/>
</dbReference>
<protein>
    <submittedName>
        <fullName evidence="1">Uncharacterized protein</fullName>
    </submittedName>
</protein>
<dbReference type="HOGENOM" id="CLU_200249_0_0_9"/>
<gene>
    <name evidence="1" type="ORF">CSCA_3357</name>
</gene>
<evidence type="ECO:0000313" key="2">
    <source>
        <dbReference type="Proteomes" id="UP000033115"/>
    </source>
</evidence>
<dbReference type="EMBL" id="CP009933">
    <property type="protein sequence ID" value="AKA70482.1"/>
    <property type="molecule type" value="Genomic_DNA"/>
</dbReference>
<organism evidence="1 2">
    <name type="scientific">Clostridium scatologenes</name>
    <dbReference type="NCBI Taxonomy" id="1548"/>
    <lineage>
        <taxon>Bacteria</taxon>
        <taxon>Bacillati</taxon>
        <taxon>Bacillota</taxon>
        <taxon>Clostridia</taxon>
        <taxon>Eubacteriales</taxon>
        <taxon>Clostridiaceae</taxon>
        <taxon>Clostridium</taxon>
    </lineage>
</organism>
<dbReference type="AlphaFoldDB" id="A0A0E3MAD4"/>
<proteinExistence type="predicted"/>
<dbReference type="RefSeq" id="WP_029163753.1">
    <property type="nucleotide sequence ID" value="NZ_CP009933.1"/>
</dbReference>
<evidence type="ECO:0000313" key="1">
    <source>
        <dbReference type="EMBL" id="AKA70482.1"/>
    </source>
</evidence>
<dbReference type="STRING" id="1548.CSCA_3357"/>
<accession>A0A0E3MAD4</accession>
<sequence>MDLILDILIPKNSLDKLNLTEIFVEWGGEKVQGLTIIVDGKLKQVMDIIVEKNEDYSNYTEVVRDALFEGINNIINKIKK</sequence>